<accession>A0A1V3NQ23</accession>
<dbReference type="RefSeq" id="WP_077277834.1">
    <property type="nucleotide sequence ID" value="NZ_MVBK01000021.1"/>
</dbReference>
<sequence length="319" mass="34435">MTERGVFLDLETVDRDDLDLNALRSTLSHWEMHPYTGSEEVGARIAGAQVVVSNKVVLDAAAIESAPDLRLICVAATGTNNVDLETARKRGVTVCNVRDYATAAVSQHVFAMILALTTRLNAYQRDVAEGRWQESRQFCLLDHPIRELEGLTLGIIGYGALGQGVARAAKAFGLNVAVAESLVSPGRDKARWPLERLLAESDIISLHCPLTEQTHHLIDADALEAMKSDALLINTARGAIVDNAALATALRQGIIGGAGIDVLEQEPPPPDHPLLARDIPNLILTPHIAWAAREARQRVIDQVAANIRAFIAGDPRNVV</sequence>
<dbReference type="PANTHER" id="PTHR43761">
    <property type="entry name" value="D-ISOMER SPECIFIC 2-HYDROXYACID DEHYDROGENASE FAMILY PROTEIN (AFU_ORTHOLOGUE AFUA_1G13630)"/>
    <property type="match status" value="1"/>
</dbReference>
<dbReference type="InterPro" id="IPR036291">
    <property type="entry name" value="NAD(P)-bd_dom_sf"/>
</dbReference>
<dbReference type="FunFam" id="3.40.50.720:FF:000203">
    <property type="entry name" value="D-3-phosphoglycerate dehydrogenase (SerA)"/>
    <property type="match status" value="1"/>
</dbReference>
<evidence type="ECO:0000313" key="8">
    <source>
        <dbReference type="Proteomes" id="UP000189462"/>
    </source>
</evidence>
<gene>
    <name evidence="7" type="ORF">B1C78_03945</name>
</gene>
<dbReference type="OrthoDB" id="9805416at2"/>
<dbReference type="InterPro" id="IPR050418">
    <property type="entry name" value="D-iso_2-hydroxyacid_DH_PdxB"/>
</dbReference>
<keyword evidence="3" id="KW-0520">NAD</keyword>
<dbReference type="AlphaFoldDB" id="A0A1V3NQ23"/>
<keyword evidence="8" id="KW-1185">Reference proteome</keyword>
<reference evidence="7 8" key="1">
    <citation type="submission" date="2017-02" db="EMBL/GenBank/DDBJ databases">
        <title>Genomic diversity within the haloalkaliphilic genus Thioalkalivibrio.</title>
        <authorList>
            <person name="Ahn A.-C."/>
            <person name="Meier-Kolthoff J."/>
            <person name="Overmars L."/>
            <person name="Richter M."/>
            <person name="Woyke T."/>
            <person name="Sorokin D.Y."/>
            <person name="Muyzer G."/>
        </authorList>
    </citation>
    <scope>NUCLEOTIDE SEQUENCE [LARGE SCALE GENOMIC DNA]</scope>
    <source>
        <strain evidence="7 8">ALJD</strain>
    </source>
</reference>
<evidence type="ECO:0000256" key="4">
    <source>
        <dbReference type="RuleBase" id="RU003719"/>
    </source>
</evidence>
<dbReference type="GO" id="GO:0016616">
    <property type="term" value="F:oxidoreductase activity, acting on the CH-OH group of donors, NAD or NADP as acceptor"/>
    <property type="evidence" value="ECO:0007669"/>
    <property type="project" value="InterPro"/>
</dbReference>
<dbReference type="InterPro" id="IPR029753">
    <property type="entry name" value="D-isomer_DH_CS"/>
</dbReference>
<dbReference type="PROSITE" id="PS00670">
    <property type="entry name" value="D_2_HYDROXYACID_DH_2"/>
    <property type="match status" value="1"/>
</dbReference>
<dbReference type="SUPFAM" id="SSF52283">
    <property type="entry name" value="Formate/glycerate dehydrogenase catalytic domain-like"/>
    <property type="match status" value="1"/>
</dbReference>
<comment type="caution">
    <text evidence="7">The sequence shown here is derived from an EMBL/GenBank/DDBJ whole genome shotgun (WGS) entry which is preliminary data.</text>
</comment>
<dbReference type="SUPFAM" id="SSF51735">
    <property type="entry name" value="NAD(P)-binding Rossmann-fold domains"/>
    <property type="match status" value="1"/>
</dbReference>
<evidence type="ECO:0000256" key="2">
    <source>
        <dbReference type="ARBA" id="ARBA00023002"/>
    </source>
</evidence>
<dbReference type="Pfam" id="PF00389">
    <property type="entry name" value="2-Hacid_dh"/>
    <property type="match status" value="1"/>
</dbReference>
<feature type="domain" description="D-isomer specific 2-hydroxyacid dehydrogenase catalytic" evidence="5">
    <location>
        <begin position="30"/>
        <end position="319"/>
    </location>
</feature>
<evidence type="ECO:0000259" key="6">
    <source>
        <dbReference type="Pfam" id="PF02826"/>
    </source>
</evidence>
<dbReference type="Proteomes" id="UP000189462">
    <property type="component" value="Unassembled WGS sequence"/>
</dbReference>
<dbReference type="GO" id="GO:0051287">
    <property type="term" value="F:NAD binding"/>
    <property type="evidence" value="ECO:0007669"/>
    <property type="project" value="InterPro"/>
</dbReference>
<feature type="domain" description="D-isomer specific 2-hydroxyacid dehydrogenase NAD-binding" evidence="6">
    <location>
        <begin position="110"/>
        <end position="289"/>
    </location>
</feature>
<dbReference type="InterPro" id="IPR006140">
    <property type="entry name" value="D-isomer_DH_NAD-bd"/>
</dbReference>
<protein>
    <submittedName>
        <fullName evidence="7">Glycerate dehydrogenase</fullName>
    </submittedName>
</protein>
<dbReference type="Pfam" id="PF02826">
    <property type="entry name" value="2-Hacid_dh_C"/>
    <property type="match status" value="1"/>
</dbReference>
<dbReference type="CDD" id="cd12162">
    <property type="entry name" value="2-Hacid_dh_4"/>
    <property type="match status" value="1"/>
</dbReference>
<keyword evidence="2 4" id="KW-0560">Oxidoreductase</keyword>
<dbReference type="STRING" id="108003.B1C78_03945"/>
<dbReference type="EMBL" id="MVBK01000021">
    <property type="protein sequence ID" value="OOG27141.1"/>
    <property type="molecule type" value="Genomic_DNA"/>
</dbReference>
<dbReference type="NCBIfam" id="NF005069">
    <property type="entry name" value="PRK06487.1"/>
    <property type="match status" value="1"/>
</dbReference>
<dbReference type="Gene3D" id="3.40.50.720">
    <property type="entry name" value="NAD(P)-binding Rossmann-like Domain"/>
    <property type="match status" value="2"/>
</dbReference>
<name>A0A1V3NQ23_9GAMM</name>
<evidence type="ECO:0000259" key="5">
    <source>
        <dbReference type="Pfam" id="PF00389"/>
    </source>
</evidence>
<evidence type="ECO:0000256" key="1">
    <source>
        <dbReference type="ARBA" id="ARBA00005854"/>
    </source>
</evidence>
<organism evidence="7 8">
    <name type="scientific">Thioalkalivibrio denitrificans</name>
    <dbReference type="NCBI Taxonomy" id="108003"/>
    <lineage>
        <taxon>Bacteria</taxon>
        <taxon>Pseudomonadati</taxon>
        <taxon>Pseudomonadota</taxon>
        <taxon>Gammaproteobacteria</taxon>
        <taxon>Chromatiales</taxon>
        <taxon>Ectothiorhodospiraceae</taxon>
        <taxon>Thioalkalivibrio</taxon>
    </lineage>
</organism>
<dbReference type="PROSITE" id="PS00671">
    <property type="entry name" value="D_2_HYDROXYACID_DH_3"/>
    <property type="match status" value="1"/>
</dbReference>
<evidence type="ECO:0000313" key="7">
    <source>
        <dbReference type="EMBL" id="OOG27141.1"/>
    </source>
</evidence>
<proteinExistence type="inferred from homology"/>
<evidence type="ECO:0000256" key="3">
    <source>
        <dbReference type="ARBA" id="ARBA00023027"/>
    </source>
</evidence>
<dbReference type="InterPro" id="IPR006139">
    <property type="entry name" value="D-isomer_2_OHA_DH_cat_dom"/>
</dbReference>
<dbReference type="PANTHER" id="PTHR43761:SF1">
    <property type="entry name" value="D-ISOMER SPECIFIC 2-HYDROXYACID DEHYDROGENASE CATALYTIC DOMAIN-CONTAINING PROTEIN-RELATED"/>
    <property type="match status" value="1"/>
</dbReference>
<comment type="similarity">
    <text evidence="1 4">Belongs to the D-isomer specific 2-hydroxyacid dehydrogenase family.</text>
</comment>